<feature type="non-terminal residue" evidence="3">
    <location>
        <position position="1"/>
    </location>
</feature>
<dbReference type="AlphaFoldDB" id="A0A836JXY7"/>
<evidence type="ECO:0000313" key="3">
    <source>
        <dbReference type="EMBL" id="KAG5329864.1"/>
    </source>
</evidence>
<keyword evidence="4" id="KW-1185">Reference proteome</keyword>
<dbReference type="Proteomes" id="UP000669903">
    <property type="component" value="Unassembled WGS sequence"/>
</dbReference>
<evidence type="ECO:0000256" key="1">
    <source>
        <dbReference type="SAM" id="Coils"/>
    </source>
</evidence>
<keyword evidence="1" id="KW-0175">Coiled coil</keyword>
<dbReference type="EMBL" id="JAANIC010005991">
    <property type="protein sequence ID" value="KAG5329864.1"/>
    <property type="molecule type" value="Genomic_DNA"/>
</dbReference>
<evidence type="ECO:0000313" key="4">
    <source>
        <dbReference type="Proteomes" id="UP000669903"/>
    </source>
</evidence>
<name>A0A836JXY7_9HYME</name>
<evidence type="ECO:0000256" key="2">
    <source>
        <dbReference type="SAM" id="MobiDB-lite"/>
    </source>
</evidence>
<feature type="compositionally biased region" description="Basic and acidic residues" evidence="2">
    <location>
        <begin position="44"/>
        <end position="53"/>
    </location>
</feature>
<organism evidence="3 4">
    <name type="scientific">Acromyrmex charruanus</name>
    <dbReference type="NCBI Taxonomy" id="2715315"/>
    <lineage>
        <taxon>Eukaryota</taxon>
        <taxon>Metazoa</taxon>
        <taxon>Ecdysozoa</taxon>
        <taxon>Arthropoda</taxon>
        <taxon>Hexapoda</taxon>
        <taxon>Insecta</taxon>
        <taxon>Pterygota</taxon>
        <taxon>Neoptera</taxon>
        <taxon>Endopterygota</taxon>
        <taxon>Hymenoptera</taxon>
        <taxon>Apocrita</taxon>
        <taxon>Aculeata</taxon>
        <taxon>Formicoidea</taxon>
        <taxon>Formicidae</taxon>
        <taxon>Myrmicinae</taxon>
        <taxon>Acromyrmex</taxon>
    </lineage>
</organism>
<feature type="coiled-coil region" evidence="1">
    <location>
        <begin position="119"/>
        <end position="146"/>
    </location>
</feature>
<reference evidence="3" key="1">
    <citation type="submission" date="2020-03" db="EMBL/GenBank/DDBJ databases">
        <title>Relaxed selection underlies rapid genomic changes in the transitions from sociality to social parasitism in ants.</title>
        <authorList>
            <person name="Bi X."/>
        </authorList>
    </citation>
    <scope>NUCLEOTIDE SEQUENCE</scope>
    <source>
        <strain evidence="3">BGI-DK2014a</strain>
        <tissue evidence="3">Whole body</tissue>
    </source>
</reference>
<protein>
    <submittedName>
        <fullName evidence="3">MYSA protein</fullName>
    </submittedName>
</protein>
<feature type="non-terminal residue" evidence="3">
    <location>
        <position position="151"/>
    </location>
</feature>
<accession>A0A836JXY7</accession>
<sequence>MKIILAHYYAESMTVPDKQATERYTFNKKSVQGENEGSASNRNGKIELNKQADEQGYEQSYPEEGLFERGYLEKMIKRLADGEKAKRKVEGDLKLTQEAVAYLKRNKKEIDPSKIIQRKDDESDLVEKLQKQIKELQKRIEELEEEMYITK</sequence>
<comment type="caution">
    <text evidence="3">The sequence shown here is derived from an EMBL/GenBank/DDBJ whole genome shotgun (WGS) entry which is preliminary data.</text>
</comment>
<proteinExistence type="predicted"/>
<gene>
    <name evidence="3" type="primary">Mhc_0</name>
    <name evidence="3" type="ORF">G6Z76_0013532</name>
</gene>
<feature type="compositionally biased region" description="Polar residues" evidence="2">
    <location>
        <begin position="28"/>
        <end position="43"/>
    </location>
</feature>
<feature type="region of interest" description="Disordered" evidence="2">
    <location>
        <begin position="28"/>
        <end position="58"/>
    </location>
</feature>